<proteinExistence type="inferred from homology"/>
<organism evidence="3 4">
    <name type="scientific">Lentinus brumalis</name>
    <dbReference type="NCBI Taxonomy" id="2498619"/>
    <lineage>
        <taxon>Eukaryota</taxon>
        <taxon>Fungi</taxon>
        <taxon>Dikarya</taxon>
        <taxon>Basidiomycota</taxon>
        <taxon>Agaricomycotina</taxon>
        <taxon>Agaricomycetes</taxon>
        <taxon>Polyporales</taxon>
        <taxon>Polyporaceae</taxon>
        <taxon>Lentinus</taxon>
    </lineage>
</organism>
<dbReference type="STRING" id="139420.A0A371DHV0"/>
<dbReference type="GO" id="GO:0006631">
    <property type="term" value="P:fatty acid metabolic process"/>
    <property type="evidence" value="ECO:0007669"/>
    <property type="project" value="TreeGrafter"/>
</dbReference>
<evidence type="ECO:0000259" key="2">
    <source>
        <dbReference type="Pfam" id="PF00501"/>
    </source>
</evidence>
<dbReference type="Pfam" id="PF00501">
    <property type="entry name" value="AMP-binding"/>
    <property type="match status" value="1"/>
</dbReference>
<dbReference type="PANTHER" id="PTHR43201:SF8">
    <property type="entry name" value="ACYL-COA SYNTHETASE FAMILY MEMBER 3"/>
    <property type="match status" value="1"/>
</dbReference>
<evidence type="ECO:0000313" key="4">
    <source>
        <dbReference type="Proteomes" id="UP000256964"/>
    </source>
</evidence>
<dbReference type="OrthoDB" id="429813at2759"/>
<gene>
    <name evidence="3" type="ORF">OH76DRAFT_243950</name>
</gene>
<sequence length="550" mass="60223">MSYNTHLTVLEHSAAVYSSSPAFLLPRLSADGENAIDAWEPVSYHQFLLDVERSARHWSHTLTAHGVPRRSVVGLWLGGTKYFDVLHVYGLARAGYIPQLFSLRLPSPDVVYELLHRAEAQALIFDPAYDSIVIGCPVPAEVAVDTRSLEVDHLPLPPLWVPASGDEVVMIYHTSGSTSGSPKLVSCTASWVDATVEKARHVTRPCNPNRKDVTVWIGSMSHIGQTFMLMGFLQHGACTIQPTALPFTSDELLNMVNRCGLNRLNQFASFLGMHLRNSRTNSALLAALKHLDELLYTGLPLAVEEEAWARQHGILVKNCFGSTEVGAMMLSVGGRGADAPLLQVIEGTAYAFVPVTPTPTADADASTSAEPAAETVYTDANRRLLELVILAHSGDCPHPSLRGADGHYHTGDLFLEVAPGRYVSRGRDDDWIKSSTALRCDTRAIEENVLATCSDLVAACIVVGNGRPSPALFVEPKAPGELDAERLKRDILRRTRHFHSRRYVHERIVSPALVIVVPGGTLPRTATKGNIRRRAVEEKFRAELDRIYAS</sequence>
<evidence type="ECO:0000313" key="3">
    <source>
        <dbReference type="EMBL" id="RDX52098.1"/>
    </source>
</evidence>
<dbReference type="Gene3D" id="3.40.50.12780">
    <property type="entry name" value="N-terminal domain of ligase-like"/>
    <property type="match status" value="1"/>
</dbReference>
<dbReference type="PANTHER" id="PTHR43201">
    <property type="entry name" value="ACYL-COA SYNTHETASE"/>
    <property type="match status" value="1"/>
</dbReference>
<dbReference type="EMBL" id="KZ857392">
    <property type="protein sequence ID" value="RDX52098.1"/>
    <property type="molecule type" value="Genomic_DNA"/>
</dbReference>
<keyword evidence="4" id="KW-1185">Reference proteome</keyword>
<dbReference type="InterPro" id="IPR000873">
    <property type="entry name" value="AMP-dep_synth/lig_dom"/>
</dbReference>
<dbReference type="SUPFAM" id="SSF56801">
    <property type="entry name" value="Acetyl-CoA synthetase-like"/>
    <property type="match status" value="1"/>
</dbReference>
<dbReference type="InterPro" id="IPR042099">
    <property type="entry name" value="ANL_N_sf"/>
</dbReference>
<accession>A0A371DHV0</accession>
<dbReference type="GO" id="GO:0031956">
    <property type="term" value="F:medium-chain fatty acid-CoA ligase activity"/>
    <property type="evidence" value="ECO:0007669"/>
    <property type="project" value="TreeGrafter"/>
</dbReference>
<dbReference type="Proteomes" id="UP000256964">
    <property type="component" value="Unassembled WGS sequence"/>
</dbReference>
<dbReference type="Pfam" id="PF23562">
    <property type="entry name" value="AMP-binding_C_3"/>
    <property type="match status" value="1"/>
</dbReference>
<evidence type="ECO:0000256" key="1">
    <source>
        <dbReference type="ARBA" id="ARBA00006432"/>
    </source>
</evidence>
<feature type="domain" description="AMP-dependent synthetase/ligase" evidence="2">
    <location>
        <begin position="36"/>
        <end position="331"/>
    </location>
</feature>
<comment type="similarity">
    <text evidence="1">Belongs to the ATP-dependent AMP-binding enzyme family.</text>
</comment>
<reference evidence="3 4" key="1">
    <citation type="journal article" date="2018" name="Biotechnol. Biofuels">
        <title>Integrative visual omics of the white-rot fungus Polyporus brumalis exposes the biotechnological potential of its oxidative enzymes for delignifying raw plant biomass.</title>
        <authorList>
            <person name="Miyauchi S."/>
            <person name="Rancon A."/>
            <person name="Drula E."/>
            <person name="Hage H."/>
            <person name="Chaduli D."/>
            <person name="Favel A."/>
            <person name="Grisel S."/>
            <person name="Henrissat B."/>
            <person name="Herpoel-Gimbert I."/>
            <person name="Ruiz-Duenas F.J."/>
            <person name="Chevret D."/>
            <person name="Hainaut M."/>
            <person name="Lin J."/>
            <person name="Wang M."/>
            <person name="Pangilinan J."/>
            <person name="Lipzen A."/>
            <person name="Lesage-Meessen L."/>
            <person name="Navarro D."/>
            <person name="Riley R."/>
            <person name="Grigoriev I.V."/>
            <person name="Zhou S."/>
            <person name="Raouche S."/>
            <person name="Rosso M.N."/>
        </authorList>
    </citation>
    <scope>NUCLEOTIDE SEQUENCE [LARGE SCALE GENOMIC DNA]</scope>
    <source>
        <strain evidence="3 4">BRFM 1820</strain>
    </source>
</reference>
<protein>
    <submittedName>
        <fullName evidence="3">Acetyl-CoA synthetase-like protein</fullName>
    </submittedName>
</protein>
<dbReference type="AlphaFoldDB" id="A0A371DHV0"/>
<name>A0A371DHV0_9APHY</name>